<evidence type="ECO:0000313" key="2">
    <source>
        <dbReference type="EMBL" id="KAF2865481.1"/>
    </source>
</evidence>
<accession>A0A7C8M2A2</accession>
<dbReference type="Pfam" id="PF08699">
    <property type="entry name" value="ArgoL1"/>
    <property type="match status" value="1"/>
</dbReference>
<evidence type="ECO:0000313" key="3">
    <source>
        <dbReference type="Proteomes" id="UP000481861"/>
    </source>
</evidence>
<feature type="domain" description="Argonaute linker 1" evidence="1">
    <location>
        <begin position="207"/>
        <end position="259"/>
    </location>
</feature>
<dbReference type="AlphaFoldDB" id="A0A7C8M2A2"/>
<organism evidence="2 3">
    <name type="scientific">Massariosphaeria phaeospora</name>
    <dbReference type="NCBI Taxonomy" id="100035"/>
    <lineage>
        <taxon>Eukaryota</taxon>
        <taxon>Fungi</taxon>
        <taxon>Dikarya</taxon>
        <taxon>Ascomycota</taxon>
        <taxon>Pezizomycotina</taxon>
        <taxon>Dothideomycetes</taxon>
        <taxon>Pleosporomycetidae</taxon>
        <taxon>Pleosporales</taxon>
        <taxon>Pleosporales incertae sedis</taxon>
        <taxon>Massariosphaeria</taxon>
    </lineage>
</organism>
<sequence>MEANQDTAVFEIRPGFAALEADKGGRPAEIGVVLSNHFVTTLLPKKSLYQYTVTGLVTDEQKKEDDVPNRPRRNELMALALAKSDILHAQRNHFATDNLEFIVAWKDLRQLQHDVQSTQGSALENFGIVTREAFGTKHQQQSLPLTLMYNGTIPMDGVTAASSGNIQALPLRLDGETTISPTHAVNILISKAVSDQARHSNGNSTVFQLGGNKFFDTKNPITFDFGGVRAYRGYFAALKVGMGQPLLNVNRNTTAFYDHTNVNDFMAAYCNKVPGAQFTDT</sequence>
<dbReference type="OrthoDB" id="10687399at2759"/>
<keyword evidence="3" id="KW-1185">Reference proteome</keyword>
<name>A0A7C8M2A2_9PLEO</name>
<dbReference type="SMART" id="SM01163">
    <property type="entry name" value="DUF1785"/>
    <property type="match status" value="1"/>
</dbReference>
<dbReference type="InterPro" id="IPR014811">
    <property type="entry name" value="ArgoL1"/>
</dbReference>
<comment type="caution">
    <text evidence="2">The sequence shown here is derived from an EMBL/GenBank/DDBJ whole genome shotgun (WGS) entry which is preliminary data.</text>
</comment>
<reference evidence="2 3" key="1">
    <citation type="submission" date="2020-01" db="EMBL/GenBank/DDBJ databases">
        <authorList>
            <consortium name="DOE Joint Genome Institute"/>
            <person name="Haridas S."/>
            <person name="Albert R."/>
            <person name="Binder M."/>
            <person name="Bloem J."/>
            <person name="Labutti K."/>
            <person name="Salamov A."/>
            <person name="Andreopoulos B."/>
            <person name="Baker S.E."/>
            <person name="Barry K."/>
            <person name="Bills G."/>
            <person name="Bluhm B.H."/>
            <person name="Cannon C."/>
            <person name="Castanera R."/>
            <person name="Culley D.E."/>
            <person name="Daum C."/>
            <person name="Ezra D."/>
            <person name="Gonzalez J.B."/>
            <person name="Henrissat B."/>
            <person name="Kuo A."/>
            <person name="Liang C."/>
            <person name="Lipzen A."/>
            <person name="Lutzoni F."/>
            <person name="Magnuson J."/>
            <person name="Mondo S."/>
            <person name="Nolan M."/>
            <person name="Ohm R."/>
            <person name="Pangilinan J."/>
            <person name="Park H.-J.H."/>
            <person name="Ramirez L."/>
            <person name="Alfaro M."/>
            <person name="Sun H."/>
            <person name="Tritt A."/>
            <person name="Yoshinaga Y."/>
            <person name="Zwiers L.-H.L."/>
            <person name="Turgeon B.G."/>
            <person name="Goodwin S.B."/>
            <person name="Spatafora J.W."/>
            <person name="Crous P.W."/>
            <person name="Grigoriev I.V."/>
        </authorList>
    </citation>
    <scope>NUCLEOTIDE SEQUENCE [LARGE SCALE GENOMIC DNA]</scope>
    <source>
        <strain evidence="2 3">CBS 611.86</strain>
    </source>
</reference>
<dbReference type="EMBL" id="JAADJZ010000033">
    <property type="protein sequence ID" value="KAF2865481.1"/>
    <property type="molecule type" value="Genomic_DNA"/>
</dbReference>
<protein>
    <recommendedName>
        <fullName evidence="1">Argonaute linker 1 domain-containing protein</fullName>
    </recommendedName>
</protein>
<proteinExistence type="predicted"/>
<gene>
    <name evidence="2" type="ORF">BDV95DRAFT_612626</name>
</gene>
<evidence type="ECO:0000259" key="1">
    <source>
        <dbReference type="SMART" id="SM01163"/>
    </source>
</evidence>
<dbReference type="Proteomes" id="UP000481861">
    <property type="component" value="Unassembled WGS sequence"/>
</dbReference>